<dbReference type="Pfam" id="PF13455">
    <property type="entry name" value="MUG113"/>
    <property type="match status" value="1"/>
</dbReference>
<dbReference type="Proteomes" id="UP000516373">
    <property type="component" value="Chromosome"/>
</dbReference>
<dbReference type="KEGG" id="stui:GCM10017668_38280"/>
<gene>
    <name evidence="1" type="ORF">GCM10017668_38280</name>
</gene>
<reference evidence="1 2" key="1">
    <citation type="journal article" date="2014" name="Int. J. Syst. Evol. Microbiol.">
        <title>Complete genome sequence of Corynebacterium casei LMG S-19264T (=DSM 44701T), isolated from a smear-ripened cheese.</title>
        <authorList>
            <consortium name="US DOE Joint Genome Institute (JGI-PGF)"/>
            <person name="Walter F."/>
            <person name="Albersmeier A."/>
            <person name="Kalinowski J."/>
            <person name="Ruckert C."/>
        </authorList>
    </citation>
    <scope>NUCLEOTIDE SEQUENCE [LARGE SCALE GENOMIC DNA]</scope>
    <source>
        <strain evidence="1 2">JCM 4255</strain>
    </source>
</reference>
<evidence type="ECO:0000313" key="2">
    <source>
        <dbReference type="Proteomes" id="UP000516373"/>
    </source>
</evidence>
<dbReference type="EMBL" id="AP023439">
    <property type="protein sequence ID" value="BCL21985.1"/>
    <property type="molecule type" value="Genomic_DNA"/>
</dbReference>
<accession>A0A7G1NLG9</accession>
<organism evidence="1 2">
    <name type="scientific">Streptomyces tuirus</name>
    <dbReference type="NCBI Taxonomy" id="68278"/>
    <lineage>
        <taxon>Bacteria</taxon>
        <taxon>Bacillati</taxon>
        <taxon>Actinomycetota</taxon>
        <taxon>Actinomycetes</taxon>
        <taxon>Kitasatosporales</taxon>
        <taxon>Streptomycetaceae</taxon>
        <taxon>Streptomyces</taxon>
    </lineage>
</organism>
<evidence type="ECO:0000313" key="1">
    <source>
        <dbReference type="EMBL" id="BCL21985.1"/>
    </source>
</evidence>
<protein>
    <submittedName>
        <fullName evidence="1">Uncharacterized protein</fullName>
    </submittedName>
</protein>
<name>A0A7G1NLG9_9ACTN</name>
<sequence>MLVGKDAVGLETELHRQFASRRVNQVNSRKEFFYATLAEVRDALQRFAGQHLIEFTEEPQALEWRAGRHVGEAGAPAARAGGVVAPTA</sequence>
<proteinExistence type="predicted"/>
<dbReference type="AlphaFoldDB" id="A0A7G1NLG9"/>